<name>A0A3M7M5E5_9PLEO</name>
<accession>A0A3M7M5E5</accession>
<dbReference type="AlphaFoldDB" id="A0A3M7M5E5"/>
<reference evidence="1 2" key="1">
    <citation type="journal article" date="2014" name="PLoS ONE">
        <title>De novo Genome Assembly of the Fungal Plant Pathogen Pyrenophora semeniperda.</title>
        <authorList>
            <person name="Soliai M.M."/>
            <person name="Meyer S.E."/>
            <person name="Udall J.A."/>
            <person name="Elzinga D.E."/>
            <person name="Hermansen R.A."/>
            <person name="Bodily P.M."/>
            <person name="Hart A.A."/>
            <person name="Coleman C.E."/>
        </authorList>
    </citation>
    <scope>NUCLEOTIDE SEQUENCE [LARGE SCALE GENOMIC DNA]</scope>
    <source>
        <strain evidence="1 2">CCB06</strain>
        <tissue evidence="1">Mycelium</tissue>
    </source>
</reference>
<evidence type="ECO:0000313" key="1">
    <source>
        <dbReference type="EMBL" id="RMZ69634.1"/>
    </source>
</evidence>
<evidence type="ECO:0000313" key="2">
    <source>
        <dbReference type="Proteomes" id="UP000265663"/>
    </source>
</evidence>
<protein>
    <submittedName>
        <fullName evidence="1">Uncharacterized protein</fullName>
    </submittedName>
</protein>
<keyword evidence="2" id="KW-1185">Reference proteome</keyword>
<organism evidence="1 2">
    <name type="scientific">Pyrenophora seminiperda CCB06</name>
    <dbReference type="NCBI Taxonomy" id="1302712"/>
    <lineage>
        <taxon>Eukaryota</taxon>
        <taxon>Fungi</taxon>
        <taxon>Dikarya</taxon>
        <taxon>Ascomycota</taxon>
        <taxon>Pezizomycotina</taxon>
        <taxon>Dothideomycetes</taxon>
        <taxon>Pleosporomycetidae</taxon>
        <taxon>Pleosporales</taxon>
        <taxon>Pleosporineae</taxon>
        <taxon>Pleosporaceae</taxon>
        <taxon>Pyrenophora</taxon>
    </lineage>
</organism>
<gene>
    <name evidence="1" type="ORF">GMOD_00006468</name>
</gene>
<sequence length="86" mass="9975">MGLSQDLSDTRLLSSKLAWMCDIDMNILASSGPSYHTTLELFDLLRLQRPRPDPNDFLCSRADIHRRRKAFFVLKHLIMAAIIVMW</sequence>
<dbReference type="EMBL" id="KE747818">
    <property type="protein sequence ID" value="RMZ69634.1"/>
    <property type="molecule type" value="Genomic_DNA"/>
</dbReference>
<dbReference type="Proteomes" id="UP000265663">
    <property type="component" value="Unassembled WGS sequence"/>
</dbReference>
<proteinExistence type="predicted"/>